<dbReference type="InterPro" id="IPR036430">
    <property type="entry name" value="RNase_T2-like_sf"/>
</dbReference>
<proteinExistence type="inferred from homology"/>
<dbReference type="AlphaFoldDB" id="A0A484LBH7"/>
<evidence type="ECO:0000256" key="2">
    <source>
        <dbReference type="ARBA" id="ARBA00022759"/>
    </source>
</evidence>
<keyword evidence="2" id="KW-0378">Hydrolase</keyword>
<keyword evidence="2" id="KW-0540">Nuclease</keyword>
<keyword evidence="6" id="KW-1185">Reference proteome</keyword>
<protein>
    <submittedName>
        <fullName evidence="5">Uncharacterized protein</fullName>
    </submittedName>
</protein>
<keyword evidence="2" id="KW-0255">Endonuclease</keyword>
<accession>A0A484LBH7</accession>
<evidence type="ECO:0000256" key="3">
    <source>
        <dbReference type="ARBA" id="ARBA00023239"/>
    </source>
</evidence>
<dbReference type="GO" id="GO:0033897">
    <property type="term" value="F:ribonuclease T2 activity"/>
    <property type="evidence" value="ECO:0007669"/>
    <property type="project" value="InterPro"/>
</dbReference>
<dbReference type="GO" id="GO:0003723">
    <property type="term" value="F:RNA binding"/>
    <property type="evidence" value="ECO:0007669"/>
    <property type="project" value="InterPro"/>
</dbReference>
<evidence type="ECO:0000313" key="6">
    <source>
        <dbReference type="Proteomes" id="UP000595140"/>
    </source>
</evidence>
<dbReference type="SUPFAM" id="SSF55895">
    <property type="entry name" value="Ribonuclease Rh-like"/>
    <property type="match status" value="1"/>
</dbReference>
<sequence length="179" mass="20110">MGLVGRVSRTGQRHRANRRVEYTEVSLVAHPTLVEPTHHPTPTAPNPQSTLVAPSPPVGFFAVFTSAKAFDAIGKGRLTEGICKREWLLHGLWPNPKQATKITKDHIKPEDLIESNPAIEDAWRSIDRKRTSGEFMVTQWAKHGVYNPNLDAVDYFNLGVLVNQEGKELEENIERACMY</sequence>
<dbReference type="Pfam" id="PF00445">
    <property type="entry name" value="Ribonuclease_T2"/>
    <property type="match status" value="1"/>
</dbReference>
<dbReference type="Proteomes" id="UP000595140">
    <property type="component" value="Unassembled WGS sequence"/>
</dbReference>
<evidence type="ECO:0000256" key="1">
    <source>
        <dbReference type="ARBA" id="ARBA00007469"/>
    </source>
</evidence>
<dbReference type="InterPro" id="IPR001568">
    <property type="entry name" value="RNase_T2-like"/>
</dbReference>
<evidence type="ECO:0000313" key="5">
    <source>
        <dbReference type="EMBL" id="VFQ73634.1"/>
    </source>
</evidence>
<name>A0A484LBH7_9ASTE</name>
<organism evidence="5 6">
    <name type="scientific">Cuscuta campestris</name>
    <dbReference type="NCBI Taxonomy" id="132261"/>
    <lineage>
        <taxon>Eukaryota</taxon>
        <taxon>Viridiplantae</taxon>
        <taxon>Streptophyta</taxon>
        <taxon>Embryophyta</taxon>
        <taxon>Tracheophyta</taxon>
        <taxon>Spermatophyta</taxon>
        <taxon>Magnoliopsida</taxon>
        <taxon>eudicotyledons</taxon>
        <taxon>Gunneridae</taxon>
        <taxon>Pentapetalae</taxon>
        <taxon>asterids</taxon>
        <taxon>lamiids</taxon>
        <taxon>Solanales</taxon>
        <taxon>Convolvulaceae</taxon>
        <taxon>Cuscuteae</taxon>
        <taxon>Cuscuta</taxon>
        <taxon>Cuscuta subgen. Grammica</taxon>
        <taxon>Cuscuta sect. Cleistogrammica</taxon>
    </lineage>
</organism>
<gene>
    <name evidence="5" type="ORF">CCAM_LOCUS15410</name>
</gene>
<keyword evidence="3" id="KW-0456">Lyase</keyword>
<dbReference type="EMBL" id="OOIL02001236">
    <property type="protein sequence ID" value="VFQ73634.1"/>
    <property type="molecule type" value="Genomic_DNA"/>
</dbReference>
<comment type="similarity">
    <text evidence="1 4">Belongs to the RNase T2 family.</text>
</comment>
<dbReference type="Gene3D" id="3.90.730.10">
    <property type="entry name" value="Ribonuclease T2-like"/>
    <property type="match status" value="1"/>
</dbReference>
<evidence type="ECO:0000256" key="4">
    <source>
        <dbReference type="RuleBase" id="RU004328"/>
    </source>
</evidence>
<reference evidence="5 6" key="1">
    <citation type="submission" date="2018-04" db="EMBL/GenBank/DDBJ databases">
        <authorList>
            <person name="Vogel A."/>
        </authorList>
    </citation>
    <scope>NUCLEOTIDE SEQUENCE [LARGE SCALE GENOMIC DNA]</scope>
</reference>